<dbReference type="Proteomes" id="UP001054945">
    <property type="component" value="Unassembled WGS sequence"/>
</dbReference>
<name>A0AAV4SBW5_CAEEX</name>
<organism evidence="1 2">
    <name type="scientific">Caerostris extrusa</name>
    <name type="common">Bark spider</name>
    <name type="synonym">Caerostris bankana</name>
    <dbReference type="NCBI Taxonomy" id="172846"/>
    <lineage>
        <taxon>Eukaryota</taxon>
        <taxon>Metazoa</taxon>
        <taxon>Ecdysozoa</taxon>
        <taxon>Arthropoda</taxon>
        <taxon>Chelicerata</taxon>
        <taxon>Arachnida</taxon>
        <taxon>Araneae</taxon>
        <taxon>Araneomorphae</taxon>
        <taxon>Entelegynae</taxon>
        <taxon>Araneoidea</taxon>
        <taxon>Araneidae</taxon>
        <taxon>Caerostris</taxon>
    </lineage>
</organism>
<evidence type="ECO:0000313" key="1">
    <source>
        <dbReference type="EMBL" id="GIY30444.1"/>
    </source>
</evidence>
<evidence type="ECO:0000313" key="2">
    <source>
        <dbReference type="Proteomes" id="UP001054945"/>
    </source>
</evidence>
<protein>
    <submittedName>
        <fullName evidence="1">Uncharacterized protein</fullName>
    </submittedName>
</protein>
<dbReference type="AlphaFoldDB" id="A0AAV4SBW5"/>
<sequence>MDMTSIVLQYHGDDVLSIAARIVCLDGKTPTAGVSSCSCSCSDELCNHSTIEPEEELEKLEEESMLDFSCVHKSSDHKYEKRHKFDGRTKEIYLLRVLCIQRSLSRNELLHTARPIAPKGPLGTLWGPIRRWKDTEFIPLRGPFLEDKYVCSDAVENDDDVVDVYVD</sequence>
<accession>A0AAV4SBW5</accession>
<comment type="caution">
    <text evidence="1">The sequence shown here is derived from an EMBL/GenBank/DDBJ whole genome shotgun (WGS) entry which is preliminary data.</text>
</comment>
<gene>
    <name evidence="1" type="ORF">CEXT_151301</name>
</gene>
<proteinExistence type="predicted"/>
<reference evidence="1 2" key="1">
    <citation type="submission" date="2021-06" db="EMBL/GenBank/DDBJ databases">
        <title>Caerostris extrusa draft genome.</title>
        <authorList>
            <person name="Kono N."/>
            <person name="Arakawa K."/>
        </authorList>
    </citation>
    <scope>NUCLEOTIDE SEQUENCE [LARGE SCALE GENOMIC DNA]</scope>
</reference>
<dbReference type="EMBL" id="BPLR01009222">
    <property type="protein sequence ID" value="GIY30444.1"/>
    <property type="molecule type" value="Genomic_DNA"/>
</dbReference>
<keyword evidence="2" id="KW-1185">Reference proteome</keyword>